<name>A0A3M6T6S9_POCDA</name>
<accession>A0A3M6T6S9</accession>
<evidence type="ECO:0000313" key="1">
    <source>
        <dbReference type="EMBL" id="RMX37061.1"/>
    </source>
</evidence>
<dbReference type="AlphaFoldDB" id="A0A3M6T6S9"/>
<dbReference type="Proteomes" id="UP000275408">
    <property type="component" value="Unassembled WGS sequence"/>
</dbReference>
<feature type="non-terminal residue" evidence="1">
    <location>
        <position position="218"/>
    </location>
</feature>
<protein>
    <submittedName>
        <fullName evidence="1">Uncharacterized protein</fullName>
    </submittedName>
</protein>
<proteinExistence type="predicted"/>
<comment type="caution">
    <text evidence="1">The sequence shown here is derived from an EMBL/GenBank/DDBJ whole genome shotgun (WGS) entry which is preliminary data.</text>
</comment>
<gene>
    <name evidence="1" type="ORF">pdam_00016438</name>
</gene>
<evidence type="ECO:0000313" key="2">
    <source>
        <dbReference type="Proteomes" id="UP000275408"/>
    </source>
</evidence>
<reference evidence="1 2" key="1">
    <citation type="journal article" date="2018" name="Sci. Rep.">
        <title>Comparative analysis of the Pocillopora damicornis genome highlights role of immune system in coral evolution.</title>
        <authorList>
            <person name="Cunning R."/>
            <person name="Bay R.A."/>
            <person name="Gillette P."/>
            <person name="Baker A.C."/>
            <person name="Traylor-Knowles N."/>
        </authorList>
    </citation>
    <scope>NUCLEOTIDE SEQUENCE [LARGE SCALE GENOMIC DNA]</scope>
    <source>
        <strain evidence="1">RSMAS</strain>
        <tissue evidence="1">Whole animal</tissue>
    </source>
</reference>
<organism evidence="1 2">
    <name type="scientific">Pocillopora damicornis</name>
    <name type="common">Cauliflower coral</name>
    <name type="synonym">Millepora damicornis</name>
    <dbReference type="NCBI Taxonomy" id="46731"/>
    <lineage>
        <taxon>Eukaryota</taxon>
        <taxon>Metazoa</taxon>
        <taxon>Cnidaria</taxon>
        <taxon>Anthozoa</taxon>
        <taxon>Hexacorallia</taxon>
        <taxon>Scleractinia</taxon>
        <taxon>Astrocoeniina</taxon>
        <taxon>Pocilloporidae</taxon>
        <taxon>Pocillopora</taxon>
    </lineage>
</organism>
<keyword evidence="2" id="KW-1185">Reference proteome</keyword>
<feature type="non-terminal residue" evidence="1">
    <location>
        <position position="1"/>
    </location>
</feature>
<dbReference type="EMBL" id="RCHS01004197">
    <property type="protein sequence ID" value="RMX37061.1"/>
    <property type="molecule type" value="Genomic_DNA"/>
</dbReference>
<sequence length="218" mass="25422">TPINVDDNTSLERHSHCLEEELKKNSPNEIVKELMTAEFIKHRIFINQLDVRTRVWETLTKYPILANGYQVEEELERILKFEREVTGQEEQMLSNWRRQGVKLKAFPTQRFSHCRVFPTVCKKQGKSNIFVCSKRTNILVHGDKDCGDDNPNSPYSLMIGEQLYCQVPKSDNAYMRPLFNSPFYSCFVLGDHKLLCAPRVINSYHESIRSYLVFANSL</sequence>